<dbReference type="Proteomes" id="UP000275027">
    <property type="component" value="Unassembled WGS sequence"/>
</dbReference>
<evidence type="ECO:0008006" key="7">
    <source>
        <dbReference type="Google" id="ProtNLM"/>
    </source>
</evidence>
<gene>
    <name evidence="3" type="ORF">B0G92_1451</name>
    <name evidence="4" type="ORF">CLV50_0053</name>
</gene>
<evidence type="ECO:0000313" key="3">
    <source>
        <dbReference type="EMBL" id="PKW29806.1"/>
    </source>
</evidence>
<proteinExistence type="predicted"/>
<accession>A0A497VDB2</accession>
<name>A0A497VDB2_9FLAO</name>
<keyword evidence="5" id="KW-1185">Reference proteome</keyword>
<evidence type="ECO:0000313" key="5">
    <source>
        <dbReference type="Proteomes" id="UP000233767"/>
    </source>
</evidence>
<feature type="coiled-coil region" evidence="1">
    <location>
        <begin position="78"/>
        <end position="105"/>
    </location>
</feature>
<dbReference type="Proteomes" id="UP000233767">
    <property type="component" value="Unassembled WGS sequence"/>
</dbReference>
<keyword evidence="2" id="KW-0732">Signal</keyword>
<keyword evidence="1" id="KW-0175">Coiled coil</keyword>
<feature type="chain" id="PRO_5019783674" description="Lipoprotein" evidence="2">
    <location>
        <begin position="19"/>
        <end position="226"/>
    </location>
</feature>
<comment type="caution">
    <text evidence="4">The sequence shown here is derived from an EMBL/GenBank/DDBJ whole genome shotgun (WGS) entry which is preliminary data.</text>
</comment>
<protein>
    <recommendedName>
        <fullName evidence="7">Lipoprotein</fullName>
    </recommendedName>
</protein>
<organism evidence="4 6">
    <name type="scientific">Flavobacterium lindanitolerans</name>
    <dbReference type="NCBI Taxonomy" id="428988"/>
    <lineage>
        <taxon>Bacteria</taxon>
        <taxon>Pseudomonadati</taxon>
        <taxon>Bacteroidota</taxon>
        <taxon>Flavobacteriia</taxon>
        <taxon>Flavobacteriales</taxon>
        <taxon>Flavobacteriaceae</taxon>
        <taxon>Flavobacterium</taxon>
    </lineage>
</organism>
<evidence type="ECO:0000313" key="4">
    <source>
        <dbReference type="EMBL" id="RLJ34693.1"/>
    </source>
</evidence>
<dbReference type="RefSeq" id="WP_056069856.1">
    <property type="nucleotide sequence ID" value="NZ_JAEUTX010000034.1"/>
</dbReference>
<dbReference type="AlphaFoldDB" id="A0A497VDB2"/>
<evidence type="ECO:0000313" key="6">
    <source>
        <dbReference type="Proteomes" id="UP000275027"/>
    </source>
</evidence>
<dbReference type="EMBL" id="RCCB01000010">
    <property type="protein sequence ID" value="RLJ34693.1"/>
    <property type="molecule type" value="Genomic_DNA"/>
</dbReference>
<sequence length="226" mass="25569">MKRINLFLGSAIIAVAFASCKSENEKQAEKTVDAYEKYVDSVTNVAVADAKANWQSIEVSYNQKTADAEAALAEMKDKANAEARLEKSKAKYAGLKSKLEAEAQAEKEAQAANPANRKQLLRDAYFGAGKIGEDMDFSWVNKDNILRVYNDFYNEFDKNKDTYSREDFDEIKAMYEALDAHKNKVEKEGLSSKDNLKIAELKFKFAPKFKWERMGAKAEENKKAKE</sequence>
<dbReference type="PROSITE" id="PS51257">
    <property type="entry name" value="PROKAR_LIPOPROTEIN"/>
    <property type="match status" value="1"/>
</dbReference>
<feature type="signal peptide" evidence="2">
    <location>
        <begin position="1"/>
        <end position="18"/>
    </location>
</feature>
<reference evidence="4 6" key="2">
    <citation type="submission" date="2018-10" db="EMBL/GenBank/DDBJ databases">
        <title>Genomic Encyclopedia of Archaeal and Bacterial Type Strains, Phase II (KMG-II): from individual species to whole genera.</title>
        <authorList>
            <person name="Goeker M."/>
        </authorList>
    </citation>
    <scope>NUCLEOTIDE SEQUENCE [LARGE SCALE GENOMIC DNA]</scope>
    <source>
        <strain evidence="4 6">DSM 21886</strain>
    </source>
</reference>
<evidence type="ECO:0000256" key="2">
    <source>
        <dbReference type="SAM" id="SignalP"/>
    </source>
</evidence>
<dbReference type="EMBL" id="PJND01000007">
    <property type="protein sequence ID" value="PKW29806.1"/>
    <property type="molecule type" value="Genomic_DNA"/>
</dbReference>
<reference evidence="3 5" key="1">
    <citation type="submission" date="2017-12" db="EMBL/GenBank/DDBJ databases">
        <title>Genomic Encyclopedia of Type Strains, Phase III (KMG-III): the genomes of soil and plant-associated and newly described type strains.</title>
        <authorList>
            <person name="Whitman W."/>
        </authorList>
    </citation>
    <scope>NUCLEOTIDE SEQUENCE [LARGE SCALE GENOMIC DNA]</scope>
    <source>
        <strain evidence="3 5">IP-10</strain>
    </source>
</reference>
<evidence type="ECO:0000256" key="1">
    <source>
        <dbReference type="SAM" id="Coils"/>
    </source>
</evidence>